<feature type="transmembrane region" description="Helical" evidence="8">
    <location>
        <begin position="257"/>
        <end position="275"/>
    </location>
</feature>
<keyword evidence="6 8" id="KW-1133">Transmembrane helix</keyword>
<evidence type="ECO:0000256" key="8">
    <source>
        <dbReference type="RuleBase" id="RU365088"/>
    </source>
</evidence>
<feature type="transmembrane region" description="Helical" evidence="8">
    <location>
        <begin position="376"/>
        <end position="396"/>
    </location>
</feature>
<name>A0A8J3GHC7_9HYPH</name>
<keyword evidence="3 8" id="KW-0813">Transport</keyword>
<evidence type="ECO:0000256" key="6">
    <source>
        <dbReference type="ARBA" id="ARBA00022989"/>
    </source>
</evidence>
<dbReference type="EMBL" id="BMZO01000007">
    <property type="protein sequence ID" value="GHC73902.1"/>
    <property type="molecule type" value="Genomic_DNA"/>
</dbReference>
<dbReference type="PRINTS" id="PR01035">
    <property type="entry name" value="TCRTETA"/>
</dbReference>
<organism evidence="10 11">
    <name type="scientific">Limoniibacter endophyticus</name>
    <dbReference type="NCBI Taxonomy" id="1565040"/>
    <lineage>
        <taxon>Bacteria</taxon>
        <taxon>Pseudomonadati</taxon>
        <taxon>Pseudomonadota</taxon>
        <taxon>Alphaproteobacteria</taxon>
        <taxon>Hyphomicrobiales</taxon>
        <taxon>Bartonellaceae</taxon>
        <taxon>Limoniibacter</taxon>
    </lineage>
</organism>
<evidence type="ECO:0000256" key="4">
    <source>
        <dbReference type="ARBA" id="ARBA00022475"/>
    </source>
</evidence>
<evidence type="ECO:0000256" key="3">
    <source>
        <dbReference type="ARBA" id="ARBA00022448"/>
    </source>
</evidence>
<evidence type="ECO:0000256" key="7">
    <source>
        <dbReference type="ARBA" id="ARBA00023136"/>
    </source>
</evidence>
<comment type="caution">
    <text evidence="10">The sequence shown here is derived from an EMBL/GenBank/DDBJ whole genome shotgun (WGS) entry which is preliminary data.</text>
</comment>
<feature type="transmembrane region" description="Helical" evidence="8">
    <location>
        <begin position="52"/>
        <end position="72"/>
    </location>
</feature>
<feature type="domain" description="Major facilitator superfamily (MFS) profile" evidence="9">
    <location>
        <begin position="18"/>
        <end position="400"/>
    </location>
</feature>
<feature type="transmembrane region" description="Helical" evidence="8">
    <location>
        <begin position="220"/>
        <end position="245"/>
    </location>
</feature>
<dbReference type="InterPro" id="IPR004812">
    <property type="entry name" value="Efflux_drug-R_Bcr/CmlA"/>
</dbReference>
<feature type="transmembrane region" description="Helical" evidence="8">
    <location>
        <begin position="20"/>
        <end position="40"/>
    </location>
</feature>
<feature type="transmembrane region" description="Helical" evidence="8">
    <location>
        <begin position="109"/>
        <end position="130"/>
    </location>
</feature>
<evidence type="ECO:0000256" key="5">
    <source>
        <dbReference type="ARBA" id="ARBA00022692"/>
    </source>
</evidence>
<dbReference type="SUPFAM" id="SSF103473">
    <property type="entry name" value="MFS general substrate transporter"/>
    <property type="match status" value="1"/>
</dbReference>
<dbReference type="Proteomes" id="UP000641137">
    <property type="component" value="Unassembled WGS sequence"/>
</dbReference>
<reference evidence="10" key="1">
    <citation type="journal article" date="2014" name="Int. J. Syst. Evol. Microbiol.">
        <title>Complete genome sequence of Corynebacterium casei LMG S-19264T (=DSM 44701T), isolated from a smear-ripened cheese.</title>
        <authorList>
            <consortium name="US DOE Joint Genome Institute (JGI-PGF)"/>
            <person name="Walter F."/>
            <person name="Albersmeier A."/>
            <person name="Kalinowski J."/>
            <person name="Ruckert C."/>
        </authorList>
    </citation>
    <scope>NUCLEOTIDE SEQUENCE</scope>
    <source>
        <strain evidence="10">KCTC 42097</strain>
    </source>
</reference>
<feature type="transmembrane region" description="Helical" evidence="8">
    <location>
        <begin position="142"/>
        <end position="161"/>
    </location>
</feature>
<evidence type="ECO:0000313" key="10">
    <source>
        <dbReference type="EMBL" id="GHC73902.1"/>
    </source>
</evidence>
<proteinExistence type="inferred from homology"/>
<evidence type="ECO:0000256" key="1">
    <source>
        <dbReference type="ARBA" id="ARBA00004651"/>
    </source>
</evidence>
<dbReference type="Gene3D" id="1.20.1720.10">
    <property type="entry name" value="Multidrug resistance protein D"/>
    <property type="match status" value="1"/>
</dbReference>
<dbReference type="AlphaFoldDB" id="A0A8J3GHC7"/>
<dbReference type="InterPro" id="IPR036259">
    <property type="entry name" value="MFS_trans_sf"/>
</dbReference>
<keyword evidence="8" id="KW-0997">Cell inner membrane</keyword>
<dbReference type="GO" id="GO:0042910">
    <property type="term" value="F:xenobiotic transmembrane transporter activity"/>
    <property type="evidence" value="ECO:0007669"/>
    <property type="project" value="InterPro"/>
</dbReference>
<dbReference type="InterPro" id="IPR001958">
    <property type="entry name" value="Tet-R_TetA/multi-R_MdtG-like"/>
</dbReference>
<evidence type="ECO:0000259" key="9">
    <source>
        <dbReference type="PROSITE" id="PS50850"/>
    </source>
</evidence>
<dbReference type="PANTHER" id="PTHR23502">
    <property type="entry name" value="MAJOR FACILITATOR SUPERFAMILY"/>
    <property type="match status" value="1"/>
</dbReference>
<feature type="transmembrane region" description="Helical" evidence="8">
    <location>
        <begin position="312"/>
        <end position="337"/>
    </location>
</feature>
<dbReference type="InterPro" id="IPR020846">
    <property type="entry name" value="MFS_dom"/>
</dbReference>
<dbReference type="RefSeq" id="WP_189490140.1">
    <property type="nucleotide sequence ID" value="NZ_BMZO01000007.1"/>
</dbReference>
<feature type="transmembrane region" description="Helical" evidence="8">
    <location>
        <begin position="167"/>
        <end position="191"/>
    </location>
</feature>
<comment type="subcellular location">
    <subcellularLocation>
        <location evidence="8">Cell inner membrane</location>
        <topology evidence="8">Multi-pass membrane protein</topology>
    </subcellularLocation>
    <subcellularLocation>
        <location evidence="1">Cell membrane</location>
        <topology evidence="1">Multi-pass membrane protein</topology>
    </subcellularLocation>
</comment>
<keyword evidence="4" id="KW-1003">Cell membrane</keyword>
<keyword evidence="7 8" id="KW-0472">Membrane</keyword>
<dbReference type="PANTHER" id="PTHR23502:SF132">
    <property type="entry name" value="POLYAMINE TRANSPORTER 2-RELATED"/>
    <property type="match status" value="1"/>
</dbReference>
<feature type="transmembrane region" description="Helical" evidence="8">
    <location>
        <begin position="349"/>
        <end position="370"/>
    </location>
</feature>
<reference evidence="10" key="2">
    <citation type="submission" date="2020-09" db="EMBL/GenBank/DDBJ databases">
        <authorList>
            <person name="Sun Q."/>
            <person name="Kim S."/>
        </authorList>
    </citation>
    <scope>NUCLEOTIDE SEQUENCE</scope>
    <source>
        <strain evidence="10">KCTC 42097</strain>
    </source>
</reference>
<protein>
    <recommendedName>
        <fullName evidence="8">Bcr/CflA family efflux transporter</fullName>
    </recommendedName>
</protein>
<dbReference type="PROSITE" id="PS50850">
    <property type="entry name" value="MFS"/>
    <property type="match status" value="1"/>
</dbReference>
<keyword evidence="5 8" id="KW-0812">Transmembrane</keyword>
<dbReference type="GO" id="GO:1990961">
    <property type="term" value="P:xenobiotic detoxification by transmembrane export across the plasma membrane"/>
    <property type="evidence" value="ECO:0007669"/>
    <property type="project" value="InterPro"/>
</dbReference>
<dbReference type="CDD" id="cd17320">
    <property type="entry name" value="MFS_MdfA_MDR_like"/>
    <property type="match status" value="1"/>
</dbReference>
<evidence type="ECO:0000313" key="11">
    <source>
        <dbReference type="Proteomes" id="UP000641137"/>
    </source>
</evidence>
<dbReference type="Pfam" id="PF07690">
    <property type="entry name" value="MFS_1"/>
    <property type="match status" value="1"/>
</dbReference>
<dbReference type="NCBIfam" id="TIGR00710">
    <property type="entry name" value="efflux_Bcr_CflA"/>
    <property type="match status" value="1"/>
</dbReference>
<evidence type="ECO:0000256" key="2">
    <source>
        <dbReference type="ARBA" id="ARBA00006236"/>
    </source>
</evidence>
<dbReference type="GO" id="GO:0005886">
    <property type="term" value="C:plasma membrane"/>
    <property type="evidence" value="ECO:0007669"/>
    <property type="project" value="UniProtKB-SubCell"/>
</dbReference>
<feature type="transmembrane region" description="Helical" evidence="8">
    <location>
        <begin position="287"/>
        <end position="306"/>
    </location>
</feature>
<gene>
    <name evidence="10" type="ORF">GCM10010136_22470</name>
</gene>
<accession>A0A8J3GHC7</accession>
<sequence>MDARLHTAHHPAMTERRVGLIGAALVAIGPISLALFTPAMPSVVTDLQTTEAMVKMTLSLYFAGFAFAQLICGPLSDAVGRKPIILAFMGLYCLATIVAIFAPSIEWLIAARFVQGVGGAAGVAISRAMVRDLFTKESSARIMNLIGTMLGVGPAIAPTLGGITMEFFGWHATFILMLILGIAVISIVYLCQVETVTRDMSRLQPRKLISSYAFLLRQRYFLFSSLIIAGSTGALYTQATLLSFIMMNRVGLSPTQFGFAMLMQSGFFVAGTLSVRLLMGRVSAQRLVPVGLTAIIVASISLAALLRTLEPGFFTVMVPVGIYAYGIAFVMPAMLTASMAGFPHMAGTASALTGFIQMAAGLVGGTAAALMGDTVLGLATIVPLMGLGAVTSWLFWRQLPEPALANAVRN</sequence>
<comment type="similarity">
    <text evidence="2 8">Belongs to the major facilitator superfamily. Bcr/CmlA family.</text>
</comment>
<keyword evidence="11" id="KW-1185">Reference proteome</keyword>
<dbReference type="InterPro" id="IPR011701">
    <property type="entry name" value="MFS"/>
</dbReference>
<feature type="transmembrane region" description="Helical" evidence="8">
    <location>
        <begin position="84"/>
        <end position="103"/>
    </location>
</feature>